<evidence type="ECO:0000313" key="1">
    <source>
        <dbReference type="EMBL" id="GIY28097.1"/>
    </source>
</evidence>
<dbReference type="Proteomes" id="UP001054837">
    <property type="component" value="Unassembled WGS sequence"/>
</dbReference>
<sequence>MINPAKECCAVSLRRPSVVTFQRCYRLHTWSEVLEKLDIIERLVSGRTNDIRTSIHPPPADEGGGWSGVFFFLSPLGSSFWMHARGRFCPFFVFFYPTSHSLLLWNSFADSPFGVLGCRAICSMEPLELPEINI</sequence>
<keyword evidence="2" id="KW-1185">Reference proteome</keyword>
<organism evidence="1 2">
    <name type="scientific">Caerostris darwini</name>
    <dbReference type="NCBI Taxonomy" id="1538125"/>
    <lineage>
        <taxon>Eukaryota</taxon>
        <taxon>Metazoa</taxon>
        <taxon>Ecdysozoa</taxon>
        <taxon>Arthropoda</taxon>
        <taxon>Chelicerata</taxon>
        <taxon>Arachnida</taxon>
        <taxon>Araneae</taxon>
        <taxon>Araneomorphae</taxon>
        <taxon>Entelegynae</taxon>
        <taxon>Araneoidea</taxon>
        <taxon>Araneidae</taxon>
        <taxon>Caerostris</taxon>
    </lineage>
</organism>
<gene>
    <name evidence="1" type="ORF">CDAR_214241</name>
</gene>
<comment type="caution">
    <text evidence="1">The sequence shown here is derived from an EMBL/GenBank/DDBJ whole genome shotgun (WGS) entry which is preliminary data.</text>
</comment>
<protein>
    <submittedName>
        <fullName evidence="1">Uncharacterized protein</fullName>
    </submittedName>
</protein>
<dbReference type="AlphaFoldDB" id="A0AAV4S5T9"/>
<dbReference type="EMBL" id="BPLQ01007133">
    <property type="protein sequence ID" value="GIY28097.1"/>
    <property type="molecule type" value="Genomic_DNA"/>
</dbReference>
<evidence type="ECO:0000313" key="2">
    <source>
        <dbReference type="Proteomes" id="UP001054837"/>
    </source>
</evidence>
<reference evidence="1 2" key="1">
    <citation type="submission" date="2021-06" db="EMBL/GenBank/DDBJ databases">
        <title>Caerostris darwini draft genome.</title>
        <authorList>
            <person name="Kono N."/>
            <person name="Arakawa K."/>
        </authorList>
    </citation>
    <scope>NUCLEOTIDE SEQUENCE [LARGE SCALE GENOMIC DNA]</scope>
</reference>
<proteinExistence type="predicted"/>
<accession>A0AAV4S5T9</accession>
<name>A0AAV4S5T9_9ARAC</name>